<sequence>MVPRASRQPEAEKTCSTKQSKYKNELSEETKKLIKKRRNMKEKCDTSQRQLRNISKEVSETIRTDVRKYNTKEINRVIDENKGIKALRKTTLEGQKNINRLTNRSGQLTTNKTEILNAVEKFYVELYTEKAGNAEKEKGLKGNEEQQVAR</sequence>
<evidence type="ECO:0000313" key="3">
    <source>
        <dbReference type="Proteomes" id="UP000801492"/>
    </source>
</evidence>
<protein>
    <submittedName>
        <fullName evidence="2">Uncharacterized protein</fullName>
    </submittedName>
</protein>
<dbReference type="AlphaFoldDB" id="A0A8K0G6W4"/>
<dbReference type="EMBL" id="VTPC01046695">
    <property type="protein sequence ID" value="KAF2890772.1"/>
    <property type="molecule type" value="Genomic_DNA"/>
</dbReference>
<dbReference type="Proteomes" id="UP000801492">
    <property type="component" value="Unassembled WGS sequence"/>
</dbReference>
<proteinExistence type="predicted"/>
<keyword evidence="3" id="KW-1185">Reference proteome</keyword>
<evidence type="ECO:0000313" key="2">
    <source>
        <dbReference type="EMBL" id="KAF2890772.1"/>
    </source>
</evidence>
<reference evidence="2" key="1">
    <citation type="submission" date="2019-08" db="EMBL/GenBank/DDBJ databases">
        <title>The genome of the North American firefly Photinus pyralis.</title>
        <authorList>
            <consortium name="Photinus pyralis genome working group"/>
            <person name="Fallon T.R."/>
            <person name="Sander Lower S.E."/>
            <person name="Weng J.-K."/>
        </authorList>
    </citation>
    <scope>NUCLEOTIDE SEQUENCE</scope>
    <source>
        <strain evidence="2">TRF0915ILg1</strain>
        <tissue evidence="2">Whole body</tissue>
    </source>
</reference>
<name>A0A8K0G6W4_IGNLU</name>
<comment type="caution">
    <text evidence="2">The sequence shown here is derived from an EMBL/GenBank/DDBJ whole genome shotgun (WGS) entry which is preliminary data.</text>
</comment>
<organism evidence="2 3">
    <name type="scientific">Ignelater luminosus</name>
    <name type="common">Cucubano</name>
    <name type="synonym">Pyrophorus luminosus</name>
    <dbReference type="NCBI Taxonomy" id="2038154"/>
    <lineage>
        <taxon>Eukaryota</taxon>
        <taxon>Metazoa</taxon>
        <taxon>Ecdysozoa</taxon>
        <taxon>Arthropoda</taxon>
        <taxon>Hexapoda</taxon>
        <taxon>Insecta</taxon>
        <taxon>Pterygota</taxon>
        <taxon>Neoptera</taxon>
        <taxon>Endopterygota</taxon>
        <taxon>Coleoptera</taxon>
        <taxon>Polyphaga</taxon>
        <taxon>Elateriformia</taxon>
        <taxon>Elateroidea</taxon>
        <taxon>Elateridae</taxon>
        <taxon>Agrypninae</taxon>
        <taxon>Pyrophorini</taxon>
        <taxon>Ignelater</taxon>
    </lineage>
</organism>
<feature type="region of interest" description="Disordered" evidence="1">
    <location>
        <begin position="1"/>
        <end position="28"/>
    </location>
</feature>
<accession>A0A8K0G6W4</accession>
<dbReference type="OrthoDB" id="6777086at2759"/>
<evidence type="ECO:0000256" key="1">
    <source>
        <dbReference type="SAM" id="MobiDB-lite"/>
    </source>
</evidence>
<gene>
    <name evidence="2" type="ORF">ILUMI_15401</name>
</gene>